<evidence type="ECO:0000256" key="1">
    <source>
        <dbReference type="SAM" id="SignalP"/>
    </source>
</evidence>
<keyword evidence="1" id="KW-0732">Signal</keyword>
<dbReference type="Proteomes" id="UP000199103">
    <property type="component" value="Chromosome I"/>
</dbReference>
<organism evidence="2 3">
    <name type="scientific">Microlunatus soli</name>
    <dbReference type="NCBI Taxonomy" id="630515"/>
    <lineage>
        <taxon>Bacteria</taxon>
        <taxon>Bacillati</taxon>
        <taxon>Actinomycetota</taxon>
        <taxon>Actinomycetes</taxon>
        <taxon>Propionibacteriales</taxon>
        <taxon>Propionibacteriaceae</taxon>
        <taxon>Microlunatus</taxon>
    </lineage>
</organism>
<feature type="chain" id="PRO_5039726220" description="SH3 domain-containing protein" evidence="1">
    <location>
        <begin position="30"/>
        <end position="212"/>
    </location>
</feature>
<accession>A0A1H1QBJ7</accession>
<name>A0A1H1QBJ7_9ACTN</name>
<evidence type="ECO:0008006" key="4">
    <source>
        <dbReference type="Google" id="ProtNLM"/>
    </source>
</evidence>
<dbReference type="RefSeq" id="WP_091521355.1">
    <property type="nucleotide sequence ID" value="NZ_LT629772.1"/>
</dbReference>
<reference evidence="2 3" key="1">
    <citation type="submission" date="2016-10" db="EMBL/GenBank/DDBJ databases">
        <authorList>
            <person name="de Groot N.N."/>
        </authorList>
    </citation>
    <scope>NUCLEOTIDE SEQUENCE [LARGE SCALE GENOMIC DNA]</scope>
    <source>
        <strain evidence="2 3">DSM 21800</strain>
    </source>
</reference>
<protein>
    <recommendedName>
        <fullName evidence="4">SH3 domain-containing protein</fullName>
    </recommendedName>
</protein>
<sequence>MSKSMKFSGRVAAAVGVPLIAAVTTLGLAAPHADAQTVEPAAKGKVVAKIGLSSRSAPSTHAPKSGAGYAKGDVINIDCKLKGTTVSGNKLWYKVHGKQRWVSARYVENVGAAPRECYLHMGTYTKTTAPLSIRQGPSTADTRTGSVKKGKRVIAWCKVQSQSVHGNRTWYYGARDTNDGFSDFGWVSGKYLKYDDVLNGKIGYECNFPAPK</sequence>
<dbReference type="Gene3D" id="2.30.30.40">
    <property type="entry name" value="SH3 Domains"/>
    <property type="match status" value="2"/>
</dbReference>
<evidence type="ECO:0000313" key="3">
    <source>
        <dbReference type="Proteomes" id="UP000199103"/>
    </source>
</evidence>
<dbReference type="AlphaFoldDB" id="A0A1H1QBJ7"/>
<dbReference type="STRING" id="630515.SAMN04489812_1193"/>
<dbReference type="OrthoDB" id="3482365at2"/>
<gene>
    <name evidence="2" type="ORF">SAMN04489812_1193</name>
</gene>
<keyword evidence="3" id="KW-1185">Reference proteome</keyword>
<evidence type="ECO:0000313" key="2">
    <source>
        <dbReference type="EMBL" id="SDS20249.1"/>
    </source>
</evidence>
<proteinExistence type="predicted"/>
<feature type="signal peptide" evidence="1">
    <location>
        <begin position="1"/>
        <end position="29"/>
    </location>
</feature>
<dbReference type="EMBL" id="LT629772">
    <property type="protein sequence ID" value="SDS20249.1"/>
    <property type="molecule type" value="Genomic_DNA"/>
</dbReference>